<name>A0A087VWN0_ECHMU</name>
<protein>
    <submittedName>
        <fullName evidence="1">Expressed protein</fullName>
    </submittedName>
</protein>
<evidence type="ECO:0000313" key="2">
    <source>
        <dbReference type="Proteomes" id="UP000017246"/>
    </source>
</evidence>
<reference evidence="1" key="1">
    <citation type="journal article" date="2013" name="Nature">
        <title>The genomes of four tapeworm species reveal adaptations to parasitism.</title>
        <authorList>
            <person name="Tsai I.J."/>
            <person name="Zarowiecki M."/>
            <person name="Holroyd N."/>
            <person name="Garciarrubio A."/>
            <person name="Sanchez-Flores A."/>
            <person name="Brooks K.L."/>
            <person name="Tracey A."/>
            <person name="Bobes R.J."/>
            <person name="Fragoso G."/>
            <person name="Sciutto E."/>
            <person name="Aslett M."/>
            <person name="Beasley H."/>
            <person name="Bennett H.M."/>
            <person name="Cai J."/>
            <person name="Camicia F."/>
            <person name="Clark R."/>
            <person name="Cucher M."/>
            <person name="De Silva N."/>
            <person name="Day T.A."/>
            <person name="Deplazes P."/>
            <person name="Estrada K."/>
            <person name="Fernandez C."/>
            <person name="Holland P.W."/>
            <person name="Hou J."/>
            <person name="Hu S."/>
            <person name="Huckvale T."/>
            <person name="Hung S.S."/>
            <person name="Kamenetzky L."/>
            <person name="Keane J.A."/>
            <person name="Kiss F."/>
            <person name="Koziol U."/>
            <person name="Lambert O."/>
            <person name="Liu K."/>
            <person name="Luo X."/>
            <person name="Luo Y."/>
            <person name="Macchiaroli N."/>
            <person name="Nichol S."/>
            <person name="Paps J."/>
            <person name="Parkinson J."/>
            <person name="Pouchkina-Stantcheva N."/>
            <person name="Riddiford N."/>
            <person name="Rosenzvit M."/>
            <person name="Salinas G."/>
            <person name="Wasmuth J.D."/>
            <person name="Zamanian M."/>
            <person name="Zheng Y."/>
            <person name="Cai X."/>
            <person name="Soberon X."/>
            <person name="Olson P.D."/>
            <person name="Laclette J.P."/>
            <person name="Brehm K."/>
            <person name="Berriman M."/>
            <person name="Garciarrubio A."/>
            <person name="Bobes R.J."/>
            <person name="Fragoso G."/>
            <person name="Sanchez-Flores A."/>
            <person name="Estrada K."/>
            <person name="Cevallos M.A."/>
            <person name="Morett E."/>
            <person name="Gonzalez V."/>
            <person name="Portillo T."/>
            <person name="Ochoa-Leyva A."/>
            <person name="Jose M.V."/>
            <person name="Sciutto E."/>
            <person name="Landa A."/>
            <person name="Jimenez L."/>
            <person name="Valdes V."/>
            <person name="Carrero J.C."/>
            <person name="Larralde C."/>
            <person name="Morales-Montor J."/>
            <person name="Limon-Lason J."/>
            <person name="Soberon X."/>
            <person name="Laclette J.P."/>
        </authorList>
    </citation>
    <scope>NUCLEOTIDE SEQUENCE [LARGE SCALE GENOMIC DNA]</scope>
</reference>
<sequence length="155" mass="17465">MLLQQPPQSAALLTLSSPMPCSMYFAPTSHIAAEKEKSELHLQLHMHQWKLHAQQLQQLQQQQQQRRQHNLRAMMRESTSCTGVEREGGSCVHNKYELMGASIRLRSFRVVCCLGESGGEEKAMQIRAGKCKAGGEGMNCERRLVWCSVVKDGKV</sequence>
<gene>
    <name evidence="1" type="ORF">EmuJ_000037800</name>
</gene>
<dbReference type="AlphaFoldDB" id="A0A087VWN0"/>
<dbReference type="Proteomes" id="UP000017246">
    <property type="component" value="Unassembled WGS sequence"/>
</dbReference>
<proteinExistence type="predicted"/>
<reference evidence="1" key="2">
    <citation type="submission" date="2015-11" db="EMBL/GenBank/DDBJ databases">
        <authorList>
            <person name="Zhang Y."/>
            <person name="Guo Z."/>
        </authorList>
    </citation>
    <scope>NUCLEOTIDE SEQUENCE</scope>
</reference>
<organism evidence="1 2">
    <name type="scientific">Echinococcus multilocularis</name>
    <name type="common">Fox tapeworm</name>
    <dbReference type="NCBI Taxonomy" id="6211"/>
    <lineage>
        <taxon>Eukaryota</taxon>
        <taxon>Metazoa</taxon>
        <taxon>Spiralia</taxon>
        <taxon>Lophotrochozoa</taxon>
        <taxon>Platyhelminthes</taxon>
        <taxon>Cestoda</taxon>
        <taxon>Eucestoda</taxon>
        <taxon>Cyclophyllidea</taxon>
        <taxon>Taeniidae</taxon>
        <taxon>Echinococcus</taxon>
    </lineage>
</organism>
<evidence type="ECO:0000313" key="1">
    <source>
        <dbReference type="EMBL" id="CDI96686.1"/>
    </source>
</evidence>
<keyword evidence="2" id="KW-1185">Reference proteome</keyword>
<accession>A0A087VWN0</accession>
<dbReference type="EMBL" id="LN902843">
    <property type="protein sequence ID" value="CDI96686.1"/>
    <property type="molecule type" value="Genomic_DNA"/>
</dbReference>